<comment type="caution">
    <text evidence="8">The sequence shown here is derived from an EMBL/GenBank/DDBJ whole genome shotgun (WGS) entry which is preliminary data.</text>
</comment>
<evidence type="ECO:0000313" key="9">
    <source>
        <dbReference type="Proteomes" id="UP001156398"/>
    </source>
</evidence>
<keyword evidence="4 5" id="KW-0732">Signal</keyword>
<evidence type="ECO:0000259" key="6">
    <source>
        <dbReference type="Pfam" id="PF00496"/>
    </source>
</evidence>
<evidence type="ECO:0000256" key="4">
    <source>
        <dbReference type="ARBA" id="ARBA00022729"/>
    </source>
</evidence>
<comment type="subcellular location">
    <subcellularLocation>
        <location evidence="1">Cell envelope</location>
    </subcellularLocation>
</comment>
<dbReference type="Proteomes" id="UP001156398">
    <property type="component" value="Unassembled WGS sequence"/>
</dbReference>
<feature type="domain" description="Solute-binding protein family 5" evidence="6">
    <location>
        <begin position="85"/>
        <end position="446"/>
    </location>
</feature>
<dbReference type="Gene3D" id="3.90.76.10">
    <property type="entry name" value="Dipeptide-binding Protein, Domain 1"/>
    <property type="match status" value="1"/>
</dbReference>
<gene>
    <name evidence="7" type="ORF">POF43_033585</name>
    <name evidence="8" type="ORF">POF50_033915</name>
</gene>
<name>A0AA90HEM3_9ACTN</name>
<keyword evidence="9" id="KW-1185">Reference proteome</keyword>
<dbReference type="GO" id="GO:1904680">
    <property type="term" value="F:peptide transmembrane transporter activity"/>
    <property type="evidence" value="ECO:0007669"/>
    <property type="project" value="TreeGrafter"/>
</dbReference>
<organism evidence="8">
    <name type="scientific">Streptantibioticus silvisoli</name>
    <dbReference type="NCBI Taxonomy" id="2705255"/>
    <lineage>
        <taxon>Bacteria</taxon>
        <taxon>Bacillati</taxon>
        <taxon>Actinomycetota</taxon>
        <taxon>Actinomycetes</taxon>
        <taxon>Kitasatosporales</taxon>
        <taxon>Streptomycetaceae</taxon>
        <taxon>Streptantibioticus</taxon>
    </lineage>
</organism>
<feature type="chain" id="PRO_5041736021" evidence="5">
    <location>
        <begin position="22"/>
        <end position="532"/>
    </location>
</feature>
<dbReference type="Pfam" id="PF00496">
    <property type="entry name" value="SBP_bac_5"/>
    <property type="match status" value="1"/>
</dbReference>
<proteinExistence type="inferred from homology"/>
<comment type="similarity">
    <text evidence="2">Belongs to the bacterial solute-binding protein 5 family.</text>
</comment>
<dbReference type="Gene3D" id="3.40.190.10">
    <property type="entry name" value="Periplasmic binding protein-like II"/>
    <property type="match status" value="1"/>
</dbReference>
<dbReference type="InterPro" id="IPR000914">
    <property type="entry name" value="SBP_5_dom"/>
</dbReference>
<dbReference type="PANTHER" id="PTHR30290:SF10">
    <property type="entry name" value="PERIPLASMIC OLIGOPEPTIDE-BINDING PROTEIN-RELATED"/>
    <property type="match status" value="1"/>
</dbReference>
<dbReference type="PANTHER" id="PTHR30290">
    <property type="entry name" value="PERIPLASMIC BINDING COMPONENT OF ABC TRANSPORTER"/>
    <property type="match status" value="1"/>
</dbReference>
<dbReference type="AlphaFoldDB" id="A0AA90HEM3"/>
<evidence type="ECO:0000256" key="3">
    <source>
        <dbReference type="ARBA" id="ARBA00022448"/>
    </source>
</evidence>
<evidence type="ECO:0000256" key="1">
    <source>
        <dbReference type="ARBA" id="ARBA00004196"/>
    </source>
</evidence>
<dbReference type="RefSeq" id="WP_271316613.1">
    <property type="nucleotide sequence ID" value="NZ_JAAGKO020000101.1"/>
</dbReference>
<keyword evidence="3" id="KW-0813">Transport</keyword>
<sequence length="532" mass="57761">MNRKLLALPAVVAMIAPVLTACGGSSGDSATGGATIVVGTTDQIVATKDEEAPLDPAASYDIAGWNVLGNVFQTLLSYPRTGTTPVPDAASHCGFTDRASETYACDLRPGLQFSNGDPLTSSDVKFSVDRQIAIADPNGPSSLLDNVDRVETQGASRVVFQLKTPDTTFPFKLATPAAAIVDHQVYPAKKTYTGYRLVGSGPYSLTSWKAGDQAVFTANSHYKGAFTINNARIDLRFFKDSAAMVAALKAGSIDLTNRTMTPQEIAGFQDNTSDKYDLVEAPGAEIRYLVFNMKDPTVSQLAVRKAVAQVVDRQALVRDVYARTSVPLYSMVPQGIVGHTNSFFDLYHDPSVTAARQTLQAAHITLPVTLHMSYTTDHYGESTAAEFSELQRQLQASGLFKVTLKGVPWSTYDPDVIKGDYSVYGMGWFPDFPDPDSYLGPFFGKDTFLGNSYDNATIEKQIIPAERKVANRGSLTADFEQAQQIIAEQIPFLPLWQGRQYLAAKSDITGTEWALNASSQMQFWELGRGVSQ</sequence>
<dbReference type="EMBL" id="JAAGKO020000101">
    <property type="protein sequence ID" value="MDI5967599.1"/>
    <property type="molecule type" value="Genomic_DNA"/>
</dbReference>
<reference evidence="8 9" key="1">
    <citation type="submission" date="2023-05" db="EMBL/GenBank/DDBJ databases">
        <title>Streptantibioticus silvisoli sp. nov., acidotolerant actinomycetes 1 from pine litter.</title>
        <authorList>
            <person name="Swiecimska M."/>
            <person name="Golinska P."/>
            <person name="Sangal V."/>
            <person name="Wachnowicz B."/>
            <person name="Goodfellow M."/>
        </authorList>
    </citation>
    <scope>NUCLEOTIDE SEQUENCE</scope>
    <source>
        <strain evidence="8">SL13</strain>
        <strain evidence="7 9">SL54</strain>
    </source>
</reference>
<dbReference type="GO" id="GO:0042597">
    <property type="term" value="C:periplasmic space"/>
    <property type="evidence" value="ECO:0007669"/>
    <property type="project" value="UniProtKB-ARBA"/>
</dbReference>
<dbReference type="PROSITE" id="PS51257">
    <property type="entry name" value="PROKAR_LIPOPROTEIN"/>
    <property type="match status" value="1"/>
</dbReference>
<dbReference type="FunFam" id="3.10.105.10:FF:000012">
    <property type="entry name" value="Peptide/nickel transport system substrate-binding protein"/>
    <property type="match status" value="1"/>
</dbReference>
<dbReference type="InterPro" id="IPR039424">
    <property type="entry name" value="SBP_5"/>
</dbReference>
<dbReference type="SUPFAM" id="SSF53850">
    <property type="entry name" value="Periplasmic binding protein-like II"/>
    <property type="match status" value="1"/>
</dbReference>
<dbReference type="InterPro" id="IPR030678">
    <property type="entry name" value="Peptide/Ni-bd"/>
</dbReference>
<feature type="signal peptide" evidence="5">
    <location>
        <begin position="1"/>
        <end position="21"/>
    </location>
</feature>
<dbReference type="GO" id="GO:0015833">
    <property type="term" value="P:peptide transport"/>
    <property type="evidence" value="ECO:0007669"/>
    <property type="project" value="TreeGrafter"/>
</dbReference>
<evidence type="ECO:0000256" key="5">
    <source>
        <dbReference type="SAM" id="SignalP"/>
    </source>
</evidence>
<dbReference type="EMBL" id="JABXJJ020000068">
    <property type="protein sequence ID" value="MDI5974285.1"/>
    <property type="molecule type" value="Genomic_DNA"/>
</dbReference>
<evidence type="ECO:0000256" key="2">
    <source>
        <dbReference type="ARBA" id="ARBA00005695"/>
    </source>
</evidence>
<dbReference type="PIRSF" id="PIRSF002741">
    <property type="entry name" value="MppA"/>
    <property type="match status" value="1"/>
</dbReference>
<protein>
    <submittedName>
        <fullName evidence="8">ABC transporter substrate-binding protein</fullName>
    </submittedName>
</protein>
<dbReference type="GO" id="GO:0043190">
    <property type="term" value="C:ATP-binding cassette (ABC) transporter complex"/>
    <property type="evidence" value="ECO:0007669"/>
    <property type="project" value="InterPro"/>
</dbReference>
<dbReference type="Gene3D" id="3.10.105.10">
    <property type="entry name" value="Dipeptide-binding Protein, Domain 3"/>
    <property type="match status" value="1"/>
</dbReference>
<evidence type="ECO:0000313" key="7">
    <source>
        <dbReference type="EMBL" id="MDI5967599.1"/>
    </source>
</evidence>
<accession>A0AA90HEM3</accession>
<evidence type="ECO:0000313" key="8">
    <source>
        <dbReference type="EMBL" id="MDI5974285.1"/>
    </source>
</evidence>
<dbReference type="GO" id="GO:0030313">
    <property type="term" value="C:cell envelope"/>
    <property type="evidence" value="ECO:0007669"/>
    <property type="project" value="UniProtKB-SubCell"/>
</dbReference>